<feature type="transmembrane region" description="Helical" evidence="1">
    <location>
        <begin position="6"/>
        <end position="28"/>
    </location>
</feature>
<accession>A0A178M0S7</accession>
<proteinExistence type="predicted"/>
<gene>
    <name evidence="2" type="ORF">A4X20_12835</name>
</gene>
<dbReference type="Proteomes" id="UP000078396">
    <property type="component" value="Unassembled WGS sequence"/>
</dbReference>
<evidence type="ECO:0000256" key="1">
    <source>
        <dbReference type="SAM" id="Phobius"/>
    </source>
</evidence>
<reference evidence="2 3" key="1">
    <citation type="submission" date="2016-04" db="EMBL/GenBank/DDBJ databases">
        <title>Draft Genome Sequences of Staphylococcus capitis Strain H36, S. capitis Strain H65, S. cohnii Strain H62, S. hominis Strain H69, Mycobacterium iranicum Strain H39, Plantibacter sp. Strain H53, Pseudomonas oryzihabitans Strain H72, and Microbacterium sp. Strain H83, isolated from residential settings.</title>
        <authorList>
            <person name="Lymperopoulou D."/>
            <person name="Adams R.I."/>
            <person name="Lindow S."/>
            <person name="Coil D.A."/>
            <person name="Jospin G."/>
            <person name="Eisen J.A."/>
        </authorList>
    </citation>
    <scope>NUCLEOTIDE SEQUENCE [LARGE SCALE GENOMIC DNA]</scope>
    <source>
        <strain evidence="2 3">H39</strain>
    </source>
</reference>
<dbReference type="OrthoDB" id="4747870at2"/>
<keyword evidence="1" id="KW-0472">Membrane</keyword>
<dbReference type="EMBL" id="LWCS01000003">
    <property type="protein sequence ID" value="OAN41487.1"/>
    <property type="molecule type" value="Genomic_DNA"/>
</dbReference>
<dbReference type="RefSeq" id="WP_064280313.1">
    <property type="nucleotide sequence ID" value="NZ_LWCS01000003.1"/>
</dbReference>
<dbReference type="AlphaFoldDB" id="A0A178M0S7"/>
<sequence length="90" mass="10063">MTVYAVLTIVLITVLATLTTLAIFLGLANWIDAFYVVRCSECRHLTFSSANRNQASCPQCRHPVLTHPIHAMSHPGARKDVRVVGDRLRF</sequence>
<name>A0A178M0S7_MYCIR</name>
<keyword evidence="1" id="KW-1133">Transmembrane helix</keyword>
<keyword evidence="1" id="KW-0812">Transmembrane</keyword>
<comment type="caution">
    <text evidence="2">The sequence shown here is derived from an EMBL/GenBank/DDBJ whole genome shotgun (WGS) entry which is preliminary data.</text>
</comment>
<organism evidence="2 3">
    <name type="scientific">Mycolicibacterium iranicum</name>
    <name type="common">Mycobacterium iranicum</name>
    <dbReference type="NCBI Taxonomy" id="912594"/>
    <lineage>
        <taxon>Bacteria</taxon>
        <taxon>Bacillati</taxon>
        <taxon>Actinomycetota</taxon>
        <taxon>Actinomycetes</taxon>
        <taxon>Mycobacteriales</taxon>
        <taxon>Mycobacteriaceae</taxon>
        <taxon>Mycolicibacterium</taxon>
    </lineage>
</organism>
<dbReference type="eggNOG" id="ENOG5031TIB">
    <property type="taxonomic scope" value="Bacteria"/>
</dbReference>
<evidence type="ECO:0000313" key="3">
    <source>
        <dbReference type="Proteomes" id="UP000078396"/>
    </source>
</evidence>
<evidence type="ECO:0000313" key="2">
    <source>
        <dbReference type="EMBL" id="OAN41487.1"/>
    </source>
</evidence>
<protein>
    <submittedName>
        <fullName evidence="2">Uncharacterized protein</fullName>
    </submittedName>
</protein>